<dbReference type="Proteomes" id="UP000587527">
    <property type="component" value="Unassembled WGS sequence"/>
</dbReference>
<proteinExistence type="predicted"/>
<evidence type="ECO:0000313" key="3">
    <source>
        <dbReference type="Proteomes" id="UP000587527"/>
    </source>
</evidence>
<evidence type="ECO:0000313" key="2">
    <source>
        <dbReference type="EMBL" id="MBB5867843.1"/>
    </source>
</evidence>
<gene>
    <name evidence="2" type="ORF">F4553_001222</name>
</gene>
<dbReference type="Pfam" id="PF17660">
    <property type="entry name" value="BTRD1"/>
    <property type="match status" value="4"/>
</dbReference>
<dbReference type="InterPro" id="IPR050570">
    <property type="entry name" value="Cell_wall_metabolism_enzyme"/>
</dbReference>
<keyword evidence="3" id="KW-1185">Reference proteome</keyword>
<name>A0A841BLI7_9ACTN</name>
<dbReference type="Gene3D" id="2.70.70.10">
    <property type="entry name" value="Glucose Permease (Domain IIA)"/>
    <property type="match status" value="1"/>
</dbReference>
<reference evidence="2 3" key="1">
    <citation type="submission" date="2020-08" db="EMBL/GenBank/DDBJ databases">
        <title>Sequencing the genomes of 1000 actinobacteria strains.</title>
        <authorList>
            <person name="Klenk H.-P."/>
        </authorList>
    </citation>
    <scope>NUCLEOTIDE SEQUENCE [LARGE SCALE GENOMIC DNA]</scope>
    <source>
        <strain evidence="2 3">DSM 45362</strain>
    </source>
</reference>
<dbReference type="CDD" id="cd12797">
    <property type="entry name" value="M23_peptidase"/>
    <property type="match status" value="1"/>
</dbReference>
<evidence type="ECO:0000259" key="1">
    <source>
        <dbReference type="Pfam" id="PF01551"/>
    </source>
</evidence>
<dbReference type="InterPro" id="IPR011055">
    <property type="entry name" value="Dup_hybrid_motif"/>
</dbReference>
<dbReference type="InterPro" id="IPR016047">
    <property type="entry name" value="M23ase_b-sheet_dom"/>
</dbReference>
<keyword evidence="2" id="KW-0378">Hydrolase</keyword>
<dbReference type="EMBL" id="JACHMN010000002">
    <property type="protein sequence ID" value="MBB5867843.1"/>
    <property type="molecule type" value="Genomic_DNA"/>
</dbReference>
<dbReference type="SUPFAM" id="SSF51261">
    <property type="entry name" value="Duplicated hybrid motif"/>
    <property type="match status" value="1"/>
</dbReference>
<comment type="caution">
    <text evidence="2">The sequence shown here is derived from an EMBL/GenBank/DDBJ whole genome shotgun (WGS) entry which is preliminary data.</text>
</comment>
<accession>A0A841BLI7</accession>
<dbReference type="AlphaFoldDB" id="A0A841BLI7"/>
<dbReference type="RefSeq" id="WP_184833296.1">
    <property type="nucleotide sequence ID" value="NZ_JACHMN010000002.1"/>
</dbReference>
<feature type="domain" description="M23ase beta-sheet core" evidence="1">
    <location>
        <begin position="245"/>
        <end position="339"/>
    </location>
</feature>
<dbReference type="GO" id="GO:0004222">
    <property type="term" value="F:metalloendopeptidase activity"/>
    <property type="evidence" value="ECO:0007669"/>
    <property type="project" value="TreeGrafter"/>
</dbReference>
<dbReference type="PANTHER" id="PTHR21666">
    <property type="entry name" value="PEPTIDASE-RELATED"/>
    <property type="match status" value="1"/>
</dbReference>
<dbReference type="InterPro" id="IPR049511">
    <property type="entry name" value="PGH-like_rpt"/>
</dbReference>
<protein>
    <submittedName>
        <fullName evidence="2">Murein DD-endopeptidase MepM/ murein hydrolase activator NlpD</fullName>
    </submittedName>
</protein>
<organism evidence="2 3">
    <name type="scientific">Allocatelliglobosispora scoriae</name>
    <dbReference type="NCBI Taxonomy" id="643052"/>
    <lineage>
        <taxon>Bacteria</taxon>
        <taxon>Bacillati</taxon>
        <taxon>Actinomycetota</taxon>
        <taxon>Actinomycetes</taxon>
        <taxon>Micromonosporales</taxon>
        <taxon>Micromonosporaceae</taxon>
        <taxon>Allocatelliglobosispora</taxon>
    </lineage>
</organism>
<dbReference type="PANTHER" id="PTHR21666:SF270">
    <property type="entry name" value="MUREIN HYDROLASE ACTIVATOR ENVC"/>
    <property type="match status" value="1"/>
</dbReference>
<dbReference type="Pfam" id="PF01551">
    <property type="entry name" value="Peptidase_M23"/>
    <property type="match status" value="1"/>
</dbReference>
<sequence>MDRRTLLLMTAAAVPAVILGSGRAALAGPGLPPLSIGVEPLEDGEAAYALLAPTVAGGPEQAKVVLRLALTNTGTTDLTVQNIVFVFPGHSQVVMQGVNLLMEVKDDNGVSDNGVLVPGQQKFWSNGTVEIFEGVTIKNQVYLPVPTPVAVVVQVYVTGYADPVQVALPLVPYEVSHRLPLHATDMRPGEMVTAVGDHWANGGVRGDQIYAHDIGVVAWDGAIWNGLLPGTNGTEVEHYRCWGLPIHAVAAGKAVIVIDGTPDNLKPGAFPKPTPKQVGGNQVWLQHPDGTMTWYTHMQQGSVTVAKGDTVEAGQVLGLLGTSGNSSAPHIHIEVRKASNGDSPLRPYQIADAWMIDQAANSPFNPDSPLWVPANGRAVPNSTMIIWPEASRPAWYPPNKDEIVQYAIPAASYQVVTDRLVKAGYRPVWIDAHEQDGSVFFNVIFHPADGVSWTAGHGMTSAQYQSAHDAAGKSGHRLINVTSYLQGGTVRYAAVFAKLAGPTMAAYHGLDGTAHTAQFNALAAAGYHPVNISIVSPDGNPQFTAFYHKEDVGGFIANSFTTAADYQTAWTANSKAGLHLTYLSACQHGGGFRLSAIWQKTAPGKGGTVGKHGISGAQLGTELDARQKAGLLTRAVAGWTDGKSVSFGAAWRG</sequence>